<dbReference type="NCBIfam" id="TIGR00639">
    <property type="entry name" value="PurN"/>
    <property type="match status" value="1"/>
</dbReference>
<dbReference type="InterPro" id="IPR004607">
    <property type="entry name" value="GART"/>
</dbReference>
<dbReference type="InterPro" id="IPR036477">
    <property type="entry name" value="Formyl_transf_N_sf"/>
</dbReference>
<sequence>MAGIVVLLSGNGSNLQAIIDAGIPVKYVLSDNPDAYGLIRARNAGIPIQAVPSLKQLENFTTKVCELYEIKLIVLAGFMRILSPKFVQRWKSQIINIHPSLLPDFKGTSAIKEALDAGAKTTGVTIHYVDEGMDTGDIIEQYPLTILTKEEVIPLSSNFEGTNFAKHNAIDTLEQLSLRIHKIEHEHYPKVIKKLLKGKI</sequence>
<evidence type="ECO:0000256" key="1">
    <source>
        <dbReference type="ARBA" id="ARBA00005054"/>
    </source>
</evidence>
<evidence type="ECO:0000256" key="6">
    <source>
        <dbReference type="ARBA" id="ARBA00041324"/>
    </source>
</evidence>
<dbReference type="EC" id="2.1.2.2" evidence="2"/>
<dbReference type="Pfam" id="PF00551">
    <property type="entry name" value="Formyl_trans_N"/>
    <property type="match status" value="1"/>
</dbReference>
<dbReference type="SUPFAM" id="SSF53328">
    <property type="entry name" value="Formyltransferase"/>
    <property type="match status" value="1"/>
</dbReference>
<dbReference type="GO" id="GO:0005829">
    <property type="term" value="C:cytosol"/>
    <property type="evidence" value="ECO:0007669"/>
    <property type="project" value="TreeGrafter"/>
</dbReference>
<proteinExistence type="inferred from homology"/>
<protein>
    <recommendedName>
        <fullName evidence="2">phosphoribosylglycinamide formyltransferase 1</fullName>
        <ecNumber evidence="2">2.1.2.2</ecNumber>
    </recommendedName>
    <alternativeName>
        <fullName evidence="7">5'-phosphoribosylglycinamide transformylase</fullName>
    </alternativeName>
    <alternativeName>
        <fullName evidence="6">GAR transformylase</fullName>
    </alternativeName>
</protein>
<dbReference type="InterPro" id="IPR002376">
    <property type="entry name" value="Formyl_transf_N"/>
</dbReference>
<evidence type="ECO:0000256" key="3">
    <source>
        <dbReference type="ARBA" id="ARBA00022679"/>
    </source>
</evidence>
<dbReference type="EMBL" id="UINC01091320">
    <property type="protein sequence ID" value="SVC43991.1"/>
    <property type="molecule type" value="Genomic_DNA"/>
</dbReference>
<dbReference type="AlphaFoldDB" id="A0A382M9V0"/>
<name>A0A382M9V0_9ZZZZ</name>
<dbReference type="CDD" id="cd08645">
    <property type="entry name" value="FMT_core_GART"/>
    <property type="match status" value="1"/>
</dbReference>
<dbReference type="GO" id="GO:0004644">
    <property type="term" value="F:phosphoribosylglycinamide formyltransferase activity"/>
    <property type="evidence" value="ECO:0007669"/>
    <property type="project" value="UniProtKB-EC"/>
</dbReference>
<evidence type="ECO:0000256" key="7">
    <source>
        <dbReference type="ARBA" id="ARBA00041682"/>
    </source>
</evidence>
<comment type="similarity">
    <text evidence="5">Belongs to the GART family.</text>
</comment>
<evidence type="ECO:0000313" key="10">
    <source>
        <dbReference type="EMBL" id="SVC43991.1"/>
    </source>
</evidence>
<evidence type="ECO:0000256" key="2">
    <source>
        <dbReference type="ARBA" id="ARBA00012254"/>
    </source>
</evidence>
<evidence type="ECO:0000256" key="8">
    <source>
        <dbReference type="ARBA" id="ARBA00047664"/>
    </source>
</evidence>
<comment type="catalytic activity">
    <reaction evidence="8">
        <text>N(1)-(5-phospho-beta-D-ribosyl)glycinamide + (6R)-10-formyltetrahydrofolate = N(2)-formyl-N(1)-(5-phospho-beta-D-ribosyl)glycinamide + (6S)-5,6,7,8-tetrahydrofolate + H(+)</text>
        <dbReference type="Rhea" id="RHEA:15053"/>
        <dbReference type="ChEBI" id="CHEBI:15378"/>
        <dbReference type="ChEBI" id="CHEBI:57453"/>
        <dbReference type="ChEBI" id="CHEBI:143788"/>
        <dbReference type="ChEBI" id="CHEBI:147286"/>
        <dbReference type="ChEBI" id="CHEBI:195366"/>
        <dbReference type="EC" id="2.1.2.2"/>
    </reaction>
</comment>
<keyword evidence="3" id="KW-0808">Transferase</keyword>
<reference evidence="10" key="1">
    <citation type="submission" date="2018-05" db="EMBL/GenBank/DDBJ databases">
        <authorList>
            <person name="Lanie J.A."/>
            <person name="Ng W.-L."/>
            <person name="Kazmierczak K.M."/>
            <person name="Andrzejewski T.M."/>
            <person name="Davidsen T.M."/>
            <person name="Wayne K.J."/>
            <person name="Tettelin H."/>
            <person name="Glass J.I."/>
            <person name="Rusch D."/>
            <person name="Podicherti R."/>
            <person name="Tsui H.-C.T."/>
            <person name="Winkler M.E."/>
        </authorList>
    </citation>
    <scope>NUCLEOTIDE SEQUENCE</scope>
</reference>
<dbReference type="GO" id="GO:0006189">
    <property type="term" value="P:'de novo' IMP biosynthetic process"/>
    <property type="evidence" value="ECO:0007669"/>
    <property type="project" value="UniProtKB-UniPathway"/>
</dbReference>
<dbReference type="UniPathway" id="UPA00074">
    <property type="reaction ID" value="UER00126"/>
</dbReference>
<evidence type="ECO:0000256" key="4">
    <source>
        <dbReference type="ARBA" id="ARBA00022755"/>
    </source>
</evidence>
<organism evidence="10">
    <name type="scientific">marine metagenome</name>
    <dbReference type="NCBI Taxonomy" id="408172"/>
    <lineage>
        <taxon>unclassified sequences</taxon>
        <taxon>metagenomes</taxon>
        <taxon>ecological metagenomes</taxon>
    </lineage>
</organism>
<dbReference type="InterPro" id="IPR001555">
    <property type="entry name" value="GART_AS"/>
</dbReference>
<accession>A0A382M9V0</accession>
<dbReference type="PANTHER" id="PTHR43369:SF2">
    <property type="entry name" value="PHOSPHORIBOSYLGLYCINAMIDE FORMYLTRANSFERASE"/>
    <property type="match status" value="1"/>
</dbReference>
<gene>
    <name evidence="10" type="ORF">METZ01_LOCUS296845</name>
</gene>
<evidence type="ECO:0000259" key="9">
    <source>
        <dbReference type="Pfam" id="PF00551"/>
    </source>
</evidence>
<dbReference type="Gene3D" id="3.40.50.170">
    <property type="entry name" value="Formyl transferase, N-terminal domain"/>
    <property type="match status" value="1"/>
</dbReference>
<evidence type="ECO:0000256" key="5">
    <source>
        <dbReference type="ARBA" id="ARBA00038440"/>
    </source>
</evidence>
<dbReference type="PANTHER" id="PTHR43369">
    <property type="entry name" value="PHOSPHORIBOSYLGLYCINAMIDE FORMYLTRANSFERASE"/>
    <property type="match status" value="1"/>
</dbReference>
<comment type="pathway">
    <text evidence="1">Purine metabolism; IMP biosynthesis via de novo pathway; N(2)-formyl-N(1)-(5-phospho-D-ribosyl)glycinamide from N(1)-(5-phospho-D-ribosyl)glycinamide (10-formyl THF route): step 1/1.</text>
</comment>
<dbReference type="PROSITE" id="PS00373">
    <property type="entry name" value="GART"/>
    <property type="match status" value="1"/>
</dbReference>
<feature type="domain" description="Formyl transferase N-terminal" evidence="9">
    <location>
        <begin position="4"/>
        <end position="155"/>
    </location>
</feature>
<dbReference type="HAMAP" id="MF_01930">
    <property type="entry name" value="PurN"/>
    <property type="match status" value="1"/>
</dbReference>
<keyword evidence="4" id="KW-0658">Purine biosynthesis</keyword>